<dbReference type="EMBL" id="FTPK01000002">
    <property type="protein sequence ID" value="SIT69930.1"/>
    <property type="molecule type" value="Genomic_DNA"/>
</dbReference>
<accession>A0A1R3VXM7</accession>
<dbReference type="CDD" id="cd00038">
    <property type="entry name" value="CAP_ED"/>
    <property type="match status" value="1"/>
</dbReference>
<dbReference type="NCBIfam" id="NF008365">
    <property type="entry name" value="PRK11161.1"/>
    <property type="match status" value="1"/>
</dbReference>
<dbReference type="GO" id="GO:0003677">
    <property type="term" value="F:DNA binding"/>
    <property type="evidence" value="ECO:0007669"/>
    <property type="project" value="UniProtKB-KW"/>
</dbReference>
<dbReference type="STRING" id="233100.SAMN05216526_1193"/>
<dbReference type="SUPFAM" id="SSF46785">
    <property type="entry name" value="Winged helix' DNA-binding domain"/>
    <property type="match status" value="1"/>
</dbReference>
<dbReference type="PROSITE" id="PS00042">
    <property type="entry name" value="HTH_CRP_1"/>
    <property type="match status" value="1"/>
</dbReference>
<feature type="domain" description="HTH crp-type" evidence="5">
    <location>
        <begin position="164"/>
        <end position="237"/>
    </location>
</feature>
<organism evidence="6 7">
    <name type="scientific">Ectothiorhodosinus mongolicus</name>
    <dbReference type="NCBI Taxonomy" id="233100"/>
    <lineage>
        <taxon>Bacteria</taxon>
        <taxon>Pseudomonadati</taxon>
        <taxon>Pseudomonadota</taxon>
        <taxon>Gammaproteobacteria</taxon>
        <taxon>Chromatiales</taxon>
        <taxon>Ectothiorhodospiraceae</taxon>
        <taxon>Ectothiorhodosinus</taxon>
    </lineage>
</organism>
<evidence type="ECO:0000256" key="2">
    <source>
        <dbReference type="ARBA" id="ARBA00023125"/>
    </source>
</evidence>
<keyword evidence="3" id="KW-0804">Transcription</keyword>
<dbReference type="InterPro" id="IPR012318">
    <property type="entry name" value="HTH_CRP"/>
</dbReference>
<dbReference type="InterPro" id="IPR050397">
    <property type="entry name" value="Env_Response_Regulators"/>
</dbReference>
<dbReference type="PROSITE" id="PS50042">
    <property type="entry name" value="CNMP_BINDING_3"/>
    <property type="match status" value="1"/>
</dbReference>
<dbReference type="PRINTS" id="PR00034">
    <property type="entry name" value="HTHCRP"/>
</dbReference>
<evidence type="ECO:0000313" key="6">
    <source>
        <dbReference type="EMBL" id="SIT69930.1"/>
    </source>
</evidence>
<dbReference type="InterPro" id="IPR000595">
    <property type="entry name" value="cNMP-bd_dom"/>
</dbReference>
<dbReference type="Gene3D" id="1.10.10.10">
    <property type="entry name" value="Winged helix-like DNA-binding domain superfamily/Winged helix DNA-binding domain"/>
    <property type="match status" value="1"/>
</dbReference>
<feature type="domain" description="Cyclic nucleotide-binding" evidence="4">
    <location>
        <begin position="30"/>
        <end position="128"/>
    </location>
</feature>
<dbReference type="InterPro" id="IPR036390">
    <property type="entry name" value="WH_DNA-bd_sf"/>
</dbReference>
<dbReference type="InterPro" id="IPR014710">
    <property type="entry name" value="RmlC-like_jellyroll"/>
</dbReference>
<dbReference type="SUPFAM" id="SSF51206">
    <property type="entry name" value="cAMP-binding domain-like"/>
    <property type="match status" value="1"/>
</dbReference>
<reference evidence="6 7" key="1">
    <citation type="submission" date="2017-01" db="EMBL/GenBank/DDBJ databases">
        <authorList>
            <person name="Mah S.A."/>
            <person name="Swanson W.J."/>
            <person name="Moy G.W."/>
            <person name="Vacquier V.D."/>
        </authorList>
    </citation>
    <scope>NUCLEOTIDE SEQUENCE [LARGE SCALE GENOMIC DNA]</scope>
    <source>
        <strain evidence="6 7">M9</strain>
    </source>
</reference>
<dbReference type="FunFam" id="1.10.10.10:FF:000028">
    <property type="entry name" value="Fumarate/nitrate reduction transcriptional regulator Fnr"/>
    <property type="match status" value="1"/>
</dbReference>
<dbReference type="InterPro" id="IPR018335">
    <property type="entry name" value="Tscrpt_reg_HTH_Crp-type_CS"/>
</dbReference>
<name>A0A1R3VXM7_9GAMM</name>
<keyword evidence="2" id="KW-0238">DNA-binding</keyword>
<evidence type="ECO:0000259" key="5">
    <source>
        <dbReference type="PROSITE" id="PS51063"/>
    </source>
</evidence>
<dbReference type="CDD" id="cd00092">
    <property type="entry name" value="HTH_CRP"/>
    <property type="match status" value="1"/>
</dbReference>
<dbReference type="SMART" id="SM00100">
    <property type="entry name" value="cNMP"/>
    <property type="match status" value="1"/>
</dbReference>
<dbReference type="PANTHER" id="PTHR24567:SF75">
    <property type="entry name" value="FUMARATE AND NITRATE REDUCTION REGULATORY PROTEIN"/>
    <property type="match status" value="1"/>
</dbReference>
<dbReference type="InterPro" id="IPR036388">
    <property type="entry name" value="WH-like_DNA-bd_sf"/>
</dbReference>
<dbReference type="Pfam" id="PF00027">
    <property type="entry name" value="cNMP_binding"/>
    <property type="match status" value="1"/>
</dbReference>
<dbReference type="GO" id="GO:0003700">
    <property type="term" value="F:DNA-binding transcription factor activity"/>
    <property type="evidence" value="ECO:0007669"/>
    <property type="project" value="InterPro"/>
</dbReference>
<protein>
    <submittedName>
        <fullName evidence="6">Transcriptional regulator, Crp/Fnr family</fullName>
    </submittedName>
</protein>
<evidence type="ECO:0000256" key="1">
    <source>
        <dbReference type="ARBA" id="ARBA00023015"/>
    </source>
</evidence>
<evidence type="ECO:0000313" key="7">
    <source>
        <dbReference type="Proteomes" id="UP000223759"/>
    </source>
</evidence>
<dbReference type="AlphaFoldDB" id="A0A1R3VXM7"/>
<dbReference type="Pfam" id="PF13545">
    <property type="entry name" value="HTH_Crp_2"/>
    <property type="match status" value="1"/>
</dbReference>
<dbReference type="Gene3D" id="2.60.120.10">
    <property type="entry name" value="Jelly Rolls"/>
    <property type="match status" value="1"/>
</dbReference>
<gene>
    <name evidence="6" type="ORF">SAMN05216526_1193</name>
</gene>
<proteinExistence type="predicted"/>
<keyword evidence="1" id="KW-0805">Transcription regulation</keyword>
<dbReference type="InterPro" id="IPR018490">
    <property type="entry name" value="cNMP-bd_dom_sf"/>
</dbReference>
<dbReference type="PROSITE" id="PS51063">
    <property type="entry name" value="HTH_CRP_2"/>
    <property type="match status" value="1"/>
</dbReference>
<dbReference type="SMART" id="SM00419">
    <property type="entry name" value="HTH_CRP"/>
    <property type="match status" value="1"/>
</dbReference>
<dbReference type="Proteomes" id="UP000223759">
    <property type="component" value="Unassembled WGS sequence"/>
</dbReference>
<evidence type="ECO:0000256" key="3">
    <source>
        <dbReference type="ARBA" id="ARBA00023163"/>
    </source>
</evidence>
<sequence>MCCTMSAPKILDLGSLKKACKTCGLHDLCIPLGISDEELNLLEQIISRRRPLQRKEHLYRPGDRLHALYAVRSGTVKTYTLTDDGQEQVTGFHLPGELLGLDAISDGAHPCAARALETTSICEIPFDRLQELSSRIPGLQHQLFRMMSREIQTDEHFMMLLGKKSSEARMASFLLGLSNRLGARGFSRNEFNLTMSRNDIANYLGLAVETVSRLFTRFQSAGLVRVERKLIMIDDFDGLLKVSGTHTVEDVVTARDTAS</sequence>
<keyword evidence="7" id="KW-1185">Reference proteome</keyword>
<dbReference type="FunFam" id="2.60.120.10:FF:000004">
    <property type="entry name" value="Fumarate/nitrate reduction transcriptional regulator Fnr"/>
    <property type="match status" value="1"/>
</dbReference>
<dbReference type="PANTHER" id="PTHR24567">
    <property type="entry name" value="CRP FAMILY TRANSCRIPTIONAL REGULATORY PROTEIN"/>
    <property type="match status" value="1"/>
</dbReference>
<evidence type="ECO:0000259" key="4">
    <source>
        <dbReference type="PROSITE" id="PS50042"/>
    </source>
</evidence>
<dbReference type="GO" id="GO:0005829">
    <property type="term" value="C:cytosol"/>
    <property type="evidence" value="ECO:0007669"/>
    <property type="project" value="TreeGrafter"/>
</dbReference>